<sequence>MLAWTAFSLALSLRLALARSGAERGPRASAPQGDLLFLLDSSASVSHYEFSRVREFVGQLVGLLPLGPGALRASLVHVGSRPYTEFPFGQHSSGEAVQDAIRTAAQRMGDTNTGLALAYAKEQLFAEVAGARPGVPKVLVWVTDGGSSDPVGPPMQELKDLGVTVFIVSTGRGNLLELSAAASAPPEKYLHFVDVDDLHIIAQELRASILGHAKEALSLAQMQEQTLQLEQQSKLKEYEAAVEQLKSEQIRVQAEERRKTLSEETRQHQARAQYQDKLARQRYEDQLKQQQLLNEENLRKQEESVQKQEAMRRATVEREMELRHKNEMLRVEAEARARAKAERENADIIREQIRLKAAEHRQTILESIRTAGALFGEGFRAFVTDWDKVTATVAGLTLLAVGVYSAKNATSVAGRYVEARLGKPSLVRETSRITVLEALRHPVQVSRRLLSKPQDALEGVVLSPSLEARVRDIAIATRNTKKNHSLYRNILVYGPPGTGKTLFAKKLALHSGMDYAIMTGGDVAPMGRDGVTAMHKVFDWANTSRRGLLLFVDEADAFLRKRATERISEDLRATLNAFLHRTGQHSSKFMLVLASNQPEQFDWAVNDRIDEMVHFGLPQREERERLVRLYFHKHILKPATEGRQRLKLAQFDYGKKCSEIAHLTEGMSGREISQLAVAWQAMAYASEDGVLTEAMMDARVQDAIQQHQQKMQWLKAEGARPKDDQPPLPSGQAQ</sequence>
<dbReference type="CDD" id="cd19512">
    <property type="entry name" value="RecA-like_ATAD3-like"/>
    <property type="match status" value="1"/>
</dbReference>
<reference evidence="14" key="1">
    <citation type="submission" date="2025-08" db="UniProtKB">
        <authorList>
            <consortium name="Ensembl"/>
        </authorList>
    </citation>
    <scope>IDENTIFICATION</scope>
</reference>
<evidence type="ECO:0000256" key="9">
    <source>
        <dbReference type="ARBA" id="ARBA00023136"/>
    </source>
</evidence>
<proteinExistence type="inferred from homology"/>
<comment type="similarity">
    <text evidence="3">Belongs to the AAA ATPase family.</text>
</comment>
<dbReference type="Gene3D" id="3.40.50.410">
    <property type="entry name" value="von Willebrand factor, type A domain"/>
    <property type="match status" value="1"/>
</dbReference>
<evidence type="ECO:0000256" key="1">
    <source>
        <dbReference type="ARBA" id="ARBA00004273"/>
    </source>
</evidence>
<dbReference type="GO" id="GO:0007005">
    <property type="term" value="P:mitochondrion organization"/>
    <property type="evidence" value="ECO:0007669"/>
    <property type="project" value="Ensembl"/>
</dbReference>
<evidence type="ECO:0000256" key="2">
    <source>
        <dbReference type="ARBA" id="ARBA00004436"/>
    </source>
</evidence>
<dbReference type="GO" id="GO:0016887">
    <property type="term" value="F:ATP hydrolysis activity"/>
    <property type="evidence" value="ECO:0007669"/>
    <property type="project" value="Ensembl"/>
</dbReference>
<dbReference type="GO" id="GO:0006413">
    <property type="term" value="P:translational initiation"/>
    <property type="evidence" value="ECO:0007669"/>
    <property type="project" value="Ensembl"/>
</dbReference>
<dbReference type="InterPro" id="IPR036465">
    <property type="entry name" value="vWFA_dom_sf"/>
</dbReference>
<protein>
    <submittedName>
        <fullName evidence="14">ATPase family AAA domain containing 3A</fullName>
    </submittedName>
</protein>
<dbReference type="GO" id="GO:0001558">
    <property type="term" value="P:regulation of cell growth"/>
    <property type="evidence" value="ECO:0007669"/>
    <property type="project" value="Ensembl"/>
</dbReference>
<dbReference type="PANTHER" id="PTHR23075:SF0">
    <property type="entry name" value="ATPASE FAMILY AAA DOMAIN-CONTAINING PROTEIN 3"/>
    <property type="match status" value="1"/>
</dbReference>
<feature type="signal peptide" evidence="12">
    <location>
        <begin position="1"/>
        <end position="18"/>
    </location>
</feature>
<evidence type="ECO:0000256" key="5">
    <source>
        <dbReference type="ARBA" id="ARBA00022792"/>
    </source>
</evidence>
<dbReference type="FunFam" id="3.40.50.300:FF:000470">
    <property type="entry name" value="ATPase family, AAA domain containing 3A"/>
    <property type="match status" value="1"/>
</dbReference>
<dbReference type="PANTHER" id="PTHR23075">
    <property type="entry name" value="PUTATIVE ATP-ASE"/>
    <property type="match status" value="1"/>
</dbReference>
<dbReference type="GO" id="GO:0044233">
    <property type="term" value="C:mitochondria-associated endoplasmic reticulum membrane contact site"/>
    <property type="evidence" value="ECO:0007669"/>
    <property type="project" value="Ensembl"/>
</dbReference>
<dbReference type="SMART" id="SM00382">
    <property type="entry name" value="AAA"/>
    <property type="match status" value="1"/>
</dbReference>
<keyword evidence="9" id="KW-0472">Membrane</keyword>
<dbReference type="Gene3D" id="3.40.50.300">
    <property type="entry name" value="P-loop containing nucleotide triphosphate hydrolases"/>
    <property type="match status" value="1"/>
</dbReference>
<keyword evidence="7" id="KW-0175">Coiled coil</keyword>
<evidence type="ECO:0000256" key="10">
    <source>
        <dbReference type="ARBA" id="ARBA00023271"/>
    </source>
</evidence>
<dbReference type="SUPFAM" id="SSF53300">
    <property type="entry name" value="vWA-like"/>
    <property type="match status" value="1"/>
</dbReference>
<dbReference type="GO" id="GO:0036499">
    <property type="term" value="P:PERK-mediated unfolded protein response"/>
    <property type="evidence" value="ECO:0007669"/>
    <property type="project" value="Ensembl"/>
</dbReference>
<dbReference type="Pfam" id="PF12037">
    <property type="entry name" value="ATAD3_N"/>
    <property type="match status" value="1"/>
</dbReference>
<dbReference type="SMART" id="SM00327">
    <property type="entry name" value="VWA"/>
    <property type="match status" value="1"/>
</dbReference>
<dbReference type="Pfam" id="PF00004">
    <property type="entry name" value="AAA"/>
    <property type="match status" value="1"/>
</dbReference>
<dbReference type="GO" id="GO:0140468">
    <property type="term" value="P:HRI-mediated signaling"/>
    <property type="evidence" value="ECO:0007669"/>
    <property type="project" value="Ensembl"/>
</dbReference>
<dbReference type="GO" id="GO:0030291">
    <property type="term" value="F:protein serine/threonine kinase inhibitor activity"/>
    <property type="evidence" value="ECO:0007669"/>
    <property type="project" value="Ensembl"/>
</dbReference>
<dbReference type="GO" id="GO:0140374">
    <property type="term" value="P:antiviral innate immune response"/>
    <property type="evidence" value="ECO:0007669"/>
    <property type="project" value="Ensembl"/>
</dbReference>
<keyword evidence="4" id="KW-0547">Nucleotide-binding</keyword>
<evidence type="ECO:0000256" key="7">
    <source>
        <dbReference type="ARBA" id="ARBA00023054"/>
    </source>
</evidence>
<dbReference type="Ensembl" id="ENSNVIT00000008077.1">
    <property type="protein sequence ID" value="ENSNVIP00000006895.1"/>
    <property type="gene ID" value="ENSNVIG00000005452.1"/>
</dbReference>
<dbReference type="FunFam" id="3.40.50.410:FF:000046">
    <property type="entry name" value="von Willebrand factor A domain-containing protein 1"/>
    <property type="match status" value="1"/>
</dbReference>
<keyword evidence="5" id="KW-0999">Mitochondrion inner membrane</keyword>
<dbReference type="GeneTree" id="ENSGT00730000111059"/>
<feature type="chain" id="PRO_5034217963" evidence="12">
    <location>
        <begin position="19"/>
        <end position="734"/>
    </location>
</feature>
<feature type="compositionally biased region" description="Basic and acidic residues" evidence="11">
    <location>
        <begin position="257"/>
        <end position="267"/>
    </location>
</feature>
<dbReference type="InterPro" id="IPR002035">
    <property type="entry name" value="VWF_A"/>
</dbReference>
<keyword evidence="15" id="KW-1185">Reference proteome</keyword>
<evidence type="ECO:0000256" key="12">
    <source>
        <dbReference type="SAM" id="SignalP"/>
    </source>
</evidence>
<keyword evidence="12" id="KW-0732">Signal</keyword>
<accession>A0A8C7ACZ9</accession>
<feature type="region of interest" description="Disordered" evidence="11">
    <location>
        <begin position="257"/>
        <end position="276"/>
    </location>
</feature>
<dbReference type="CDD" id="cd01472">
    <property type="entry name" value="vWA_collagen"/>
    <property type="match status" value="1"/>
</dbReference>
<dbReference type="PRINTS" id="PR00453">
    <property type="entry name" value="VWFADOMAIN"/>
</dbReference>
<keyword evidence="10" id="KW-1135">Mitochondrion nucleoid</keyword>
<keyword evidence="8" id="KW-0496">Mitochondrion</keyword>
<dbReference type="GO" id="GO:0005743">
    <property type="term" value="C:mitochondrial inner membrane"/>
    <property type="evidence" value="ECO:0007669"/>
    <property type="project" value="UniProtKB-SubCell"/>
</dbReference>
<evidence type="ECO:0000259" key="13">
    <source>
        <dbReference type="PROSITE" id="PS50234"/>
    </source>
</evidence>
<dbReference type="AlphaFoldDB" id="A0A8C7ACZ9"/>
<dbReference type="Proteomes" id="UP000694425">
    <property type="component" value="Unplaced"/>
</dbReference>
<keyword evidence="6" id="KW-0067">ATP-binding</keyword>
<dbReference type="InterPro" id="IPR003959">
    <property type="entry name" value="ATPase_AAA_core"/>
</dbReference>
<dbReference type="SUPFAM" id="SSF52540">
    <property type="entry name" value="P-loop containing nucleoside triphosphate hydrolases"/>
    <property type="match status" value="1"/>
</dbReference>
<comment type="subcellular location">
    <subcellularLocation>
        <location evidence="1">Mitochondrion inner membrane</location>
    </subcellularLocation>
    <subcellularLocation>
        <location evidence="2">Mitochondrion matrix</location>
        <location evidence="2">Mitochondrion nucleoid</location>
    </subcellularLocation>
</comment>
<dbReference type="Pfam" id="PF00092">
    <property type="entry name" value="VWA"/>
    <property type="match status" value="1"/>
</dbReference>
<evidence type="ECO:0000256" key="11">
    <source>
        <dbReference type="SAM" id="MobiDB-lite"/>
    </source>
</evidence>
<dbReference type="GO" id="GO:0043066">
    <property type="term" value="P:negative regulation of apoptotic process"/>
    <property type="evidence" value="ECO:0007669"/>
    <property type="project" value="Ensembl"/>
</dbReference>
<evidence type="ECO:0000313" key="14">
    <source>
        <dbReference type="Ensembl" id="ENSNVIP00000006895.1"/>
    </source>
</evidence>
<organism evidence="14 15">
    <name type="scientific">Neovison vison</name>
    <name type="common">American mink</name>
    <name type="synonym">Mustela vison</name>
    <dbReference type="NCBI Taxonomy" id="452646"/>
    <lineage>
        <taxon>Eukaryota</taxon>
        <taxon>Metazoa</taxon>
        <taxon>Chordata</taxon>
        <taxon>Craniata</taxon>
        <taxon>Vertebrata</taxon>
        <taxon>Euteleostomi</taxon>
        <taxon>Mammalia</taxon>
        <taxon>Eutheria</taxon>
        <taxon>Laurasiatheria</taxon>
        <taxon>Carnivora</taxon>
        <taxon>Caniformia</taxon>
        <taxon>Musteloidea</taxon>
        <taxon>Mustelidae</taxon>
        <taxon>Mustelinae</taxon>
        <taxon>Neogale</taxon>
    </lineage>
</organism>
<dbReference type="GO" id="GO:0042645">
    <property type="term" value="C:mitochondrial nucleoid"/>
    <property type="evidence" value="ECO:0007669"/>
    <property type="project" value="UniProtKB-SubCell"/>
</dbReference>
<feature type="region of interest" description="Disordered" evidence="11">
    <location>
        <begin position="709"/>
        <end position="734"/>
    </location>
</feature>
<dbReference type="InterPro" id="IPR021911">
    <property type="entry name" value="ATAD3_N"/>
</dbReference>
<evidence type="ECO:0000256" key="3">
    <source>
        <dbReference type="ARBA" id="ARBA00006914"/>
    </source>
</evidence>
<dbReference type="GO" id="GO:0006974">
    <property type="term" value="P:DNA damage response"/>
    <property type="evidence" value="ECO:0007669"/>
    <property type="project" value="Ensembl"/>
</dbReference>
<evidence type="ECO:0000256" key="8">
    <source>
        <dbReference type="ARBA" id="ARBA00023128"/>
    </source>
</evidence>
<dbReference type="PROSITE" id="PS50234">
    <property type="entry name" value="VWFA"/>
    <property type="match status" value="1"/>
</dbReference>
<dbReference type="InterPro" id="IPR027417">
    <property type="entry name" value="P-loop_NTPase"/>
</dbReference>
<name>A0A8C7ACZ9_NEOVI</name>
<dbReference type="GO" id="GO:1903898">
    <property type="term" value="P:negative regulation of PERK-mediated unfolded protein response"/>
    <property type="evidence" value="ECO:0007669"/>
    <property type="project" value="Ensembl"/>
</dbReference>
<dbReference type="InterPro" id="IPR003593">
    <property type="entry name" value="AAA+_ATPase"/>
</dbReference>
<dbReference type="GO" id="GO:0005524">
    <property type="term" value="F:ATP binding"/>
    <property type="evidence" value="ECO:0007669"/>
    <property type="project" value="UniProtKB-KW"/>
</dbReference>
<evidence type="ECO:0000256" key="6">
    <source>
        <dbReference type="ARBA" id="ARBA00022840"/>
    </source>
</evidence>
<reference evidence="14" key="2">
    <citation type="submission" date="2025-09" db="UniProtKB">
        <authorList>
            <consortium name="Ensembl"/>
        </authorList>
    </citation>
    <scope>IDENTIFICATION</scope>
</reference>
<dbReference type="GO" id="GO:0008270">
    <property type="term" value="F:zinc ion binding"/>
    <property type="evidence" value="ECO:0007669"/>
    <property type="project" value="TreeGrafter"/>
</dbReference>
<feature type="domain" description="VWFA" evidence="13">
    <location>
        <begin position="34"/>
        <end position="209"/>
    </location>
</feature>
<evidence type="ECO:0000256" key="4">
    <source>
        <dbReference type="ARBA" id="ARBA00022741"/>
    </source>
</evidence>
<evidence type="ECO:0000313" key="15">
    <source>
        <dbReference type="Proteomes" id="UP000694425"/>
    </source>
</evidence>